<feature type="transmembrane region" description="Helical" evidence="12">
    <location>
        <begin position="70"/>
        <end position="90"/>
    </location>
</feature>
<dbReference type="InterPro" id="IPR023214">
    <property type="entry name" value="HAD_sf"/>
</dbReference>
<dbReference type="Gene3D" id="1.20.1110.10">
    <property type="entry name" value="Calcium-transporting ATPase, transmembrane domain"/>
    <property type="match status" value="1"/>
</dbReference>
<evidence type="ECO:0000256" key="4">
    <source>
        <dbReference type="ARBA" id="ARBA00022692"/>
    </source>
</evidence>
<dbReference type="Gene3D" id="3.40.50.1000">
    <property type="entry name" value="HAD superfamily/HAD-like"/>
    <property type="match status" value="1"/>
</dbReference>
<dbReference type="SFLD" id="SFLDG00002">
    <property type="entry name" value="C1.7:_P-type_atpase_like"/>
    <property type="match status" value="1"/>
</dbReference>
<accession>A0A9N8E6A0</accession>
<dbReference type="SUPFAM" id="SSF56784">
    <property type="entry name" value="HAD-like"/>
    <property type="match status" value="1"/>
</dbReference>
<feature type="transmembrane region" description="Helical" evidence="12">
    <location>
        <begin position="249"/>
        <end position="270"/>
    </location>
</feature>
<dbReference type="InterPro" id="IPR059000">
    <property type="entry name" value="ATPase_P-type_domA"/>
</dbReference>
<keyword evidence="8 12" id="KW-0460">Magnesium</keyword>
<dbReference type="InterPro" id="IPR023299">
    <property type="entry name" value="ATPase_P-typ_cyto_dom_N"/>
</dbReference>
<feature type="transmembrane region" description="Helical" evidence="12">
    <location>
        <begin position="96"/>
        <end position="114"/>
    </location>
</feature>
<comment type="caution">
    <text evidence="15">The sequence shown here is derived from an EMBL/GenBank/DDBJ whole genome shotgun (WGS) entry which is preliminary data.</text>
</comment>
<keyword evidence="12" id="KW-0375">Hydrogen ion transport</keyword>
<keyword evidence="11 12" id="KW-0472">Membrane</keyword>
<evidence type="ECO:0000256" key="11">
    <source>
        <dbReference type="ARBA" id="ARBA00023136"/>
    </source>
</evidence>
<dbReference type="Pfam" id="PF00122">
    <property type="entry name" value="E1-E2_ATPase"/>
    <property type="match status" value="1"/>
</dbReference>
<feature type="compositionally biased region" description="Basic and acidic residues" evidence="13">
    <location>
        <begin position="16"/>
        <end position="26"/>
    </location>
</feature>
<comment type="similarity">
    <text evidence="2 12">Belongs to the cation transport ATPase (P-type) (TC 3.A.3) family. Type IIIA subfamily.</text>
</comment>
<keyword evidence="4 12" id="KW-0812">Transmembrane</keyword>
<name>A0A9N8E6A0_9STRA</name>
<dbReference type="NCBIfam" id="TIGR01494">
    <property type="entry name" value="ATPase_P-type"/>
    <property type="match status" value="1"/>
</dbReference>
<dbReference type="SFLD" id="SFLDF00027">
    <property type="entry name" value="p-type_atpase"/>
    <property type="match status" value="1"/>
</dbReference>
<keyword evidence="12" id="KW-0406">Ion transport</keyword>
<dbReference type="GO" id="GO:0016887">
    <property type="term" value="F:ATP hydrolysis activity"/>
    <property type="evidence" value="ECO:0007669"/>
    <property type="project" value="InterPro"/>
</dbReference>
<feature type="region of interest" description="Disordered" evidence="13">
    <location>
        <begin position="1"/>
        <end position="40"/>
    </location>
</feature>
<dbReference type="GO" id="GO:0008553">
    <property type="term" value="F:P-type proton-exporting transporter activity"/>
    <property type="evidence" value="ECO:0007669"/>
    <property type="project" value="UniProtKB-UniRule"/>
</dbReference>
<dbReference type="GO" id="GO:0046872">
    <property type="term" value="F:metal ion binding"/>
    <property type="evidence" value="ECO:0007669"/>
    <property type="project" value="UniProtKB-KW"/>
</dbReference>
<dbReference type="InterPro" id="IPR004014">
    <property type="entry name" value="ATPase_P-typ_cation-transptr_N"/>
</dbReference>
<dbReference type="InterPro" id="IPR006534">
    <property type="entry name" value="P-type_ATPase_IIIA"/>
</dbReference>
<evidence type="ECO:0000256" key="12">
    <source>
        <dbReference type="RuleBase" id="RU362083"/>
    </source>
</evidence>
<dbReference type="PRINTS" id="PR00119">
    <property type="entry name" value="CATATPASE"/>
</dbReference>
<evidence type="ECO:0000313" key="15">
    <source>
        <dbReference type="EMBL" id="CAB9514650.1"/>
    </source>
</evidence>
<feature type="transmembrane region" description="Helical" evidence="12">
    <location>
        <begin position="738"/>
        <end position="758"/>
    </location>
</feature>
<dbReference type="Proteomes" id="UP001153069">
    <property type="component" value="Unassembled WGS sequence"/>
</dbReference>
<feature type="transmembrane region" description="Helical" evidence="12">
    <location>
        <begin position="671"/>
        <end position="692"/>
    </location>
</feature>
<evidence type="ECO:0000259" key="14">
    <source>
        <dbReference type="SMART" id="SM00831"/>
    </source>
</evidence>
<feature type="transmembrane region" description="Helical" evidence="12">
    <location>
        <begin position="837"/>
        <end position="857"/>
    </location>
</feature>
<keyword evidence="6 12" id="KW-0547">Nucleotide-binding</keyword>
<organism evidence="15 16">
    <name type="scientific">Seminavis robusta</name>
    <dbReference type="NCBI Taxonomy" id="568900"/>
    <lineage>
        <taxon>Eukaryota</taxon>
        <taxon>Sar</taxon>
        <taxon>Stramenopiles</taxon>
        <taxon>Ochrophyta</taxon>
        <taxon>Bacillariophyta</taxon>
        <taxon>Bacillariophyceae</taxon>
        <taxon>Bacillariophycidae</taxon>
        <taxon>Naviculales</taxon>
        <taxon>Naviculaceae</taxon>
        <taxon>Seminavis</taxon>
    </lineage>
</organism>
<keyword evidence="10 12" id="KW-1133">Transmembrane helix</keyword>
<dbReference type="AlphaFoldDB" id="A0A9N8E6A0"/>
<feature type="transmembrane region" description="Helical" evidence="12">
    <location>
        <begin position="290"/>
        <end position="311"/>
    </location>
</feature>
<dbReference type="SUPFAM" id="SSF81653">
    <property type="entry name" value="Calcium ATPase, transduction domain A"/>
    <property type="match status" value="1"/>
</dbReference>
<comment type="catalytic activity">
    <reaction evidence="12">
        <text>ATP + H2O + H(+)(in) = ADP + phosphate + 2 H(+)(out)</text>
        <dbReference type="Rhea" id="RHEA:20852"/>
        <dbReference type="ChEBI" id="CHEBI:15377"/>
        <dbReference type="ChEBI" id="CHEBI:15378"/>
        <dbReference type="ChEBI" id="CHEBI:30616"/>
        <dbReference type="ChEBI" id="CHEBI:43474"/>
        <dbReference type="ChEBI" id="CHEBI:456216"/>
        <dbReference type="EC" id="7.1.2.1"/>
    </reaction>
</comment>
<evidence type="ECO:0000256" key="9">
    <source>
        <dbReference type="ARBA" id="ARBA00022967"/>
    </source>
</evidence>
<proteinExistence type="inferred from homology"/>
<evidence type="ECO:0000313" key="16">
    <source>
        <dbReference type="Proteomes" id="UP001153069"/>
    </source>
</evidence>
<keyword evidence="7 12" id="KW-0067">ATP-binding</keyword>
<evidence type="ECO:0000256" key="13">
    <source>
        <dbReference type="SAM" id="MobiDB-lite"/>
    </source>
</evidence>
<dbReference type="SUPFAM" id="SSF81665">
    <property type="entry name" value="Calcium ATPase, transmembrane domain M"/>
    <property type="match status" value="1"/>
</dbReference>
<evidence type="ECO:0000256" key="6">
    <source>
        <dbReference type="ARBA" id="ARBA00022741"/>
    </source>
</evidence>
<keyword evidence="12" id="KW-0813">Transport</keyword>
<evidence type="ECO:0000256" key="10">
    <source>
        <dbReference type="ARBA" id="ARBA00022989"/>
    </source>
</evidence>
<dbReference type="EC" id="7.1.2.1" evidence="12"/>
<dbReference type="FunFam" id="3.40.50.1000:FF:000211">
    <property type="entry name" value="Plasma membrane ATPase"/>
    <property type="match status" value="1"/>
</dbReference>
<keyword evidence="16" id="KW-1185">Reference proteome</keyword>
<evidence type="ECO:0000256" key="7">
    <source>
        <dbReference type="ARBA" id="ARBA00022840"/>
    </source>
</evidence>
<keyword evidence="9 12" id="KW-1278">Translocase</keyword>
<dbReference type="Gene3D" id="3.40.1110.10">
    <property type="entry name" value="Calcium-transporting ATPase, cytoplasmic domain N"/>
    <property type="match status" value="1"/>
</dbReference>
<sequence>MSTISTNAKQEGTEQPVKDVEMGKTVDEEETVPLLPTDPDTGLTSEQVEAALEKWGPNDIPVPESPLYMLFLRQFTGFLPLLIEIAAIVSLAAQDFVDFAIILGILLINAILGFREEYHAKKSLDEVSGSLTSEIAVRRDGKTKTVVTTELVPGDICLLVGGAVVPADVKWLKGDVMSIDTAALTGEPLPRKYPSDEYGYTLLSGTTVKAGECYVQVMATAANTEIGQAQADILKDKSIRVVSVFQAKIMMVVQALVSFSLAIVIAVLLVDGLYYGGFDKSVRNTLLNALSIMIAAIPVALPLVLQVNLALGASFLAKEHNAIVTSIPALQDIASMSILCSDKTGTLTTANMSIISDRIFPVGDFKDTDVIVYGYLCSNPDKKEDPIDRAVVSAYERSLQAQEKCADFTQDQIIGFNPEVKRTVSFVTKGNKKYTIAKGLPAKIIDTTAGGVDNHEIQWKVEGYNDKKFLEKIHETDQGLSKAGYKTIAVAMCEGDARNDDEDHHWLFVGLMPMLDPPREDTANTIESLHQANISVKMITGDHVNVGKETARLIGLGTNIQAGQDIRDANSQETKNQLIWDADGFASVLPSDKREVVLTLRNTFGLVTGMTGDGVNDAPALSAAQVGIAVEGATDAAKNAADLILTEPGLSPIYGAVLESRRIFARIKAYVVYRVAASAILVLNLSIIMFATGCAVDSLLVIILALLNDISMIPVAYDNAKATRHPQLPDASKLVLSSLYYSFMHTGIGLIFIFVLGHTDILTHPIDLTNTCNDETQGFIWLYLVLVTEFAIFSVRAPRFFWQSMPSPLLIASVLLTCAIGTIIAVVVKGLEGEPTLWIWIFNIIIFIFIDLGKVIFKKIIKDDAGETIDSDELVQVDKPKSETVKHVEKGLRNIAHQQASRPVSDMGHSIEITENASGAFASTISAFTRLTHEGVSDGLIYRPAAGAARPSMASQFNTPSKAFNLP</sequence>
<evidence type="ECO:0000256" key="2">
    <source>
        <dbReference type="ARBA" id="ARBA00008804"/>
    </source>
</evidence>
<reference evidence="15" key="1">
    <citation type="submission" date="2020-06" db="EMBL/GenBank/DDBJ databases">
        <authorList>
            <consortium name="Plant Systems Biology data submission"/>
        </authorList>
    </citation>
    <scope>NUCLEOTIDE SEQUENCE</scope>
    <source>
        <strain evidence="15">D6</strain>
    </source>
</reference>
<dbReference type="InterPro" id="IPR036412">
    <property type="entry name" value="HAD-like_sf"/>
</dbReference>
<dbReference type="Pfam" id="PF00690">
    <property type="entry name" value="Cation_ATPase_N"/>
    <property type="match status" value="1"/>
</dbReference>
<feature type="transmembrane region" description="Helical" evidence="12">
    <location>
        <begin position="809"/>
        <end position="831"/>
    </location>
</feature>
<protein>
    <recommendedName>
        <fullName evidence="12">Plasma membrane ATPase</fullName>
        <ecNumber evidence="12">7.1.2.1</ecNumber>
    </recommendedName>
</protein>
<feature type="transmembrane region" description="Helical" evidence="12">
    <location>
        <begin position="698"/>
        <end position="717"/>
    </location>
</feature>
<evidence type="ECO:0000256" key="8">
    <source>
        <dbReference type="ARBA" id="ARBA00022842"/>
    </source>
</evidence>
<dbReference type="PANTHER" id="PTHR42861">
    <property type="entry name" value="CALCIUM-TRANSPORTING ATPASE"/>
    <property type="match status" value="1"/>
</dbReference>
<dbReference type="NCBIfam" id="TIGR01647">
    <property type="entry name" value="ATPase-IIIA_H"/>
    <property type="match status" value="1"/>
</dbReference>
<feature type="transmembrane region" description="Helical" evidence="12">
    <location>
        <begin position="778"/>
        <end position="797"/>
    </location>
</feature>
<dbReference type="Gene3D" id="2.70.150.10">
    <property type="entry name" value="Calcium-transporting ATPase, cytoplasmic transduction domain A"/>
    <property type="match status" value="1"/>
</dbReference>
<dbReference type="SFLD" id="SFLDS00003">
    <property type="entry name" value="Haloacid_Dehalogenase"/>
    <property type="match status" value="1"/>
</dbReference>
<dbReference type="OrthoDB" id="116380at2759"/>
<dbReference type="InterPro" id="IPR023298">
    <property type="entry name" value="ATPase_P-typ_TM_dom_sf"/>
</dbReference>
<evidence type="ECO:0000256" key="3">
    <source>
        <dbReference type="ARBA" id="ARBA00022553"/>
    </source>
</evidence>
<gene>
    <name evidence="15" type="ORF">SEMRO_666_G184030.1</name>
</gene>
<dbReference type="EMBL" id="CAICTM010000665">
    <property type="protein sequence ID" value="CAB9514650.1"/>
    <property type="molecule type" value="Genomic_DNA"/>
</dbReference>
<dbReference type="InterPro" id="IPR008250">
    <property type="entry name" value="ATPase_P-typ_transduc_dom_A_sf"/>
</dbReference>
<dbReference type="SMART" id="SM00831">
    <property type="entry name" value="Cation_ATPase_N"/>
    <property type="match status" value="1"/>
</dbReference>
<dbReference type="Pfam" id="PF13246">
    <property type="entry name" value="Cation_ATPase"/>
    <property type="match status" value="1"/>
</dbReference>
<dbReference type="InterPro" id="IPR001757">
    <property type="entry name" value="P_typ_ATPase"/>
</dbReference>
<keyword evidence="3" id="KW-0597">Phosphoprotein</keyword>
<keyword evidence="5" id="KW-0479">Metal-binding</keyword>
<dbReference type="GO" id="GO:0005886">
    <property type="term" value="C:plasma membrane"/>
    <property type="evidence" value="ECO:0007669"/>
    <property type="project" value="UniProtKB-SubCell"/>
</dbReference>
<feature type="domain" description="Cation-transporting P-type ATPase N-terminal" evidence="14">
    <location>
        <begin position="22"/>
        <end position="95"/>
    </location>
</feature>
<dbReference type="PROSITE" id="PS00154">
    <property type="entry name" value="ATPASE_E1_E2"/>
    <property type="match status" value="1"/>
</dbReference>
<dbReference type="InterPro" id="IPR018303">
    <property type="entry name" value="ATPase_P-typ_P_site"/>
</dbReference>
<dbReference type="GO" id="GO:0120029">
    <property type="term" value="P:proton export across plasma membrane"/>
    <property type="evidence" value="ECO:0007669"/>
    <property type="project" value="UniProtKB-UniRule"/>
</dbReference>
<dbReference type="GO" id="GO:0005524">
    <property type="term" value="F:ATP binding"/>
    <property type="evidence" value="ECO:0007669"/>
    <property type="project" value="UniProtKB-UniRule"/>
</dbReference>
<dbReference type="InterPro" id="IPR044492">
    <property type="entry name" value="P_typ_ATPase_HD_dom"/>
</dbReference>
<evidence type="ECO:0000256" key="1">
    <source>
        <dbReference type="ARBA" id="ARBA00004141"/>
    </source>
</evidence>
<evidence type="ECO:0000256" key="5">
    <source>
        <dbReference type="ARBA" id="ARBA00022723"/>
    </source>
</evidence>
<dbReference type="PRINTS" id="PR00120">
    <property type="entry name" value="HATPASE"/>
</dbReference>
<comment type="subcellular location">
    <subcellularLocation>
        <location evidence="12">Cell membrane</location>
        <topology evidence="12">Multi-pass membrane protein</topology>
    </subcellularLocation>
    <subcellularLocation>
        <location evidence="1">Membrane</location>
        <topology evidence="1">Multi-pass membrane protein</topology>
    </subcellularLocation>
</comment>
<feature type="compositionally biased region" description="Polar residues" evidence="13">
    <location>
        <begin position="1"/>
        <end position="10"/>
    </location>
</feature>